<dbReference type="RefSeq" id="WP_014161322.1">
    <property type="nucleotide sequence ID" value="NC_016147.2"/>
</dbReference>
<keyword evidence="1" id="KW-0479">Metal-binding</keyword>
<keyword evidence="3" id="KW-0520">NAD</keyword>
<sequence length="317" mass="33639">MGITIGDPCGIGPEVIAKAWADEKLHQTCNPVLIGSVEVMGDAVRIAGLHAQVRAVPRASQVTHSHTIDVIEPVEFDMAWVRYGQDVERAGWASGAWLDHADRLARQGALAASVMGPISSGSMKMAGTLGSIATNRDAGAYLLLHSGPLTIAHLSDHVPLASVSSLITTEAVLTLLRSLDDWMKQAGLQSRRIAVAGFNPHAEGREEREQIDPAIAIARSEGLDVAGPISPDSVFRHCIEGRYDVVVAMYHDQGHIAMKTWGFSGNSVAMIGPPYIHMTVAHGVAHEIAGLGKADHTMILNAILNAATLASGQGFYD</sequence>
<dbReference type="GO" id="GO:0016491">
    <property type="term" value="F:oxidoreductase activity"/>
    <property type="evidence" value="ECO:0007669"/>
    <property type="project" value="UniProtKB-KW"/>
</dbReference>
<evidence type="ECO:0000313" key="5">
    <source>
        <dbReference type="Proteomes" id="UP000005870"/>
    </source>
</evidence>
<evidence type="ECO:0000313" key="4">
    <source>
        <dbReference type="EMBL" id="AER57149.1"/>
    </source>
</evidence>
<dbReference type="STRING" id="1045855.DSC_12525"/>
<evidence type="ECO:0000256" key="2">
    <source>
        <dbReference type="ARBA" id="ARBA00023002"/>
    </source>
</evidence>
<dbReference type="AlphaFoldDB" id="G7URF7"/>
<proteinExistence type="predicted"/>
<dbReference type="Pfam" id="PF04166">
    <property type="entry name" value="PdxA"/>
    <property type="match status" value="1"/>
</dbReference>
<dbReference type="SUPFAM" id="SSF53659">
    <property type="entry name" value="Isocitrate/Isopropylmalate dehydrogenase-like"/>
    <property type="match status" value="1"/>
</dbReference>
<gene>
    <name evidence="4" type="ordered locus">DSC_12525</name>
</gene>
<reference evidence="4 5" key="1">
    <citation type="journal article" date="2012" name="J. Bacteriol.">
        <title>Complete Genome Sequence of the BTEX-Degrading Bacterium Pseudoxanthomonas spadix BD-a59.</title>
        <authorList>
            <person name="Lee S.H."/>
            <person name="Jin H.M."/>
            <person name="Lee H.J."/>
            <person name="Kim J.M."/>
            <person name="Jeon C.O."/>
        </authorList>
    </citation>
    <scope>NUCLEOTIDE SEQUENCE [LARGE SCALE GENOMIC DNA]</scope>
    <source>
        <strain evidence="4 5">BD-a59</strain>
    </source>
</reference>
<evidence type="ECO:0000256" key="1">
    <source>
        <dbReference type="ARBA" id="ARBA00022723"/>
    </source>
</evidence>
<dbReference type="eggNOG" id="COG1995">
    <property type="taxonomic scope" value="Bacteria"/>
</dbReference>
<protein>
    <submittedName>
        <fullName evidence="4">4-hydroxythreonine-4-phosphate dehydrogenase</fullName>
    </submittedName>
</protein>
<evidence type="ECO:0000256" key="3">
    <source>
        <dbReference type="ARBA" id="ARBA00023027"/>
    </source>
</evidence>
<accession>G7URF7</accession>
<dbReference type="KEGG" id="psd:DSC_12525"/>
<name>G7URF7_PSEUP</name>
<organism evidence="4 5">
    <name type="scientific">Pseudoxanthomonas spadix (strain BD-a59)</name>
    <dbReference type="NCBI Taxonomy" id="1045855"/>
    <lineage>
        <taxon>Bacteria</taxon>
        <taxon>Pseudomonadati</taxon>
        <taxon>Pseudomonadota</taxon>
        <taxon>Gammaproteobacteria</taxon>
        <taxon>Lysobacterales</taxon>
        <taxon>Lysobacteraceae</taxon>
        <taxon>Pseudoxanthomonas</taxon>
    </lineage>
</organism>
<keyword evidence="5" id="KW-1185">Reference proteome</keyword>
<dbReference type="PANTHER" id="PTHR30004:SF6">
    <property type="entry name" value="D-THREONATE 4-PHOSPHATE DEHYDROGENASE"/>
    <property type="match status" value="1"/>
</dbReference>
<dbReference type="HOGENOM" id="CLU_040168_0_1_6"/>
<keyword evidence="2" id="KW-0560">Oxidoreductase</keyword>
<dbReference type="GO" id="GO:0051287">
    <property type="term" value="F:NAD binding"/>
    <property type="evidence" value="ECO:0007669"/>
    <property type="project" value="InterPro"/>
</dbReference>
<dbReference type="Proteomes" id="UP000005870">
    <property type="component" value="Chromosome"/>
</dbReference>
<dbReference type="InterPro" id="IPR005255">
    <property type="entry name" value="PdxA_fam"/>
</dbReference>
<dbReference type="GO" id="GO:0046872">
    <property type="term" value="F:metal ion binding"/>
    <property type="evidence" value="ECO:0007669"/>
    <property type="project" value="UniProtKB-KW"/>
</dbReference>
<dbReference type="PANTHER" id="PTHR30004">
    <property type="entry name" value="4-HYDROXYTHREONINE-4-PHOSPHATE DEHYDROGENASE"/>
    <property type="match status" value="1"/>
</dbReference>
<dbReference type="EMBL" id="CP003093">
    <property type="protein sequence ID" value="AER57149.1"/>
    <property type="molecule type" value="Genomic_DNA"/>
</dbReference>
<dbReference type="Gene3D" id="3.40.718.10">
    <property type="entry name" value="Isopropylmalate Dehydrogenase"/>
    <property type="match status" value="1"/>
</dbReference>